<dbReference type="EMBL" id="LQCI01000004">
    <property type="protein sequence ID" value="KZB86826.1"/>
    <property type="molecule type" value="Genomic_DNA"/>
</dbReference>
<dbReference type="Proteomes" id="UP000076321">
    <property type="component" value="Unassembled WGS sequence"/>
</dbReference>
<name>A0A154MRA2_9PSEU</name>
<dbReference type="EMBL" id="LOBU02000007">
    <property type="protein sequence ID" value="OKA09256.1"/>
    <property type="molecule type" value="Genomic_DNA"/>
</dbReference>
<evidence type="ECO:0000313" key="4">
    <source>
        <dbReference type="Proteomes" id="UP000186883"/>
    </source>
</evidence>
<evidence type="ECO:0000313" key="1">
    <source>
        <dbReference type="EMBL" id="KZB86826.1"/>
    </source>
</evidence>
<sequence length="113" mass="12523">MKSDLDPMAEPRKVIDGVRDFRTQDERYGDAFTDYVRLKTTNRNLPGQAGEVTHILATMSYEDLISDLDETQLDLVGPLETDGVVGAEVRVGGCAFPRCDMPVPPCTAHHIIF</sequence>
<protein>
    <submittedName>
        <fullName evidence="1">Uncharacterized protein</fullName>
    </submittedName>
</protein>
<keyword evidence="4" id="KW-1185">Reference proteome</keyword>
<evidence type="ECO:0000313" key="2">
    <source>
        <dbReference type="EMBL" id="OKA09256.1"/>
    </source>
</evidence>
<proteinExistence type="predicted"/>
<evidence type="ECO:0000313" key="3">
    <source>
        <dbReference type="Proteomes" id="UP000076321"/>
    </source>
</evidence>
<organism evidence="1 3">
    <name type="scientific">Amycolatopsis regifaucium</name>
    <dbReference type="NCBI Taxonomy" id="546365"/>
    <lineage>
        <taxon>Bacteria</taxon>
        <taxon>Bacillati</taxon>
        <taxon>Actinomycetota</taxon>
        <taxon>Actinomycetes</taxon>
        <taxon>Pseudonocardiales</taxon>
        <taxon>Pseudonocardiaceae</taxon>
        <taxon>Amycolatopsis</taxon>
    </lineage>
</organism>
<accession>A0A154MRA2</accession>
<dbReference type="RefSeq" id="WP_061981183.1">
    <property type="nucleotide sequence ID" value="NZ_FOPQ01000005.1"/>
</dbReference>
<comment type="caution">
    <text evidence="1">The sequence shown here is derived from an EMBL/GenBank/DDBJ whole genome shotgun (WGS) entry which is preliminary data.</text>
</comment>
<dbReference type="Proteomes" id="UP000186883">
    <property type="component" value="Unassembled WGS sequence"/>
</dbReference>
<reference evidence="2 4" key="2">
    <citation type="submission" date="2016-11" db="EMBL/GenBank/DDBJ databases">
        <title>Genome sequencing of Amycolatopsis regifaucium.</title>
        <authorList>
            <person name="Mayilraj S."/>
            <person name="Kaur N."/>
        </authorList>
    </citation>
    <scope>NUCLEOTIDE SEQUENCE [LARGE SCALE GENOMIC DNA]</scope>
    <source>
        <strain evidence="2 4">GY080</strain>
    </source>
</reference>
<dbReference type="AlphaFoldDB" id="A0A154MRA2"/>
<gene>
    <name evidence="2" type="ORF">ATP06_0207145</name>
    <name evidence="1" type="ORF">AVL48_24590</name>
</gene>
<reference evidence="1 3" key="1">
    <citation type="submission" date="2015-12" db="EMBL/GenBank/DDBJ databases">
        <title>Amycolatopsis regifaucium genome sequencing and assembly.</title>
        <authorList>
            <person name="Mayilraj S."/>
        </authorList>
    </citation>
    <scope>NUCLEOTIDE SEQUENCE [LARGE SCALE GENOMIC DNA]</scope>
    <source>
        <strain evidence="1 3">GY080</strain>
    </source>
</reference>